<comment type="caution">
    <text evidence="1">The sequence shown here is derived from an EMBL/GenBank/DDBJ whole genome shotgun (WGS) entry which is preliminary data.</text>
</comment>
<dbReference type="GO" id="GO:0046872">
    <property type="term" value="F:metal ion binding"/>
    <property type="evidence" value="ECO:0007669"/>
    <property type="project" value="InterPro"/>
</dbReference>
<name>X0SNP1_9ZZZZ</name>
<organism evidence="1">
    <name type="scientific">marine sediment metagenome</name>
    <dbReference type="NCBI Taxonomy" id="412755"/>
    <lineage>
        <taxon>unclassified sequences</taxon>
        <taxon>metagenomes</taxon>
        <taxon>ecological metagenomes</taxon>
    </lineage>
</organism>
<dbReference type="InterPro" id="IPR011249">
    <property type="entry name" value="Metalloenz_LuxS/M16"/>
</dbReference>
<feature type="non-terminal residue" evidence="1">
    <location>
        <position position="1"/>
    </location>
</feature>
<protein>
    <recommendedName>
        <fullName evidence="2">Peptidase M16 C-terminal domain-containing protein</fullName>
    </recommendedName>
</protein>
<evidence type="ECO:0008006" key="2">
    <source>
        <dbReference type="Google" id="ProtNLM"/>
    </source>
</evidence>
<dbReference type="EMBL" id="BARS01000794">
    <property type="protein sequence ID" value="GAF82689.1"/>
    <property type="molecule type" value="Genomic_DNA"/>
</dbReference>
<reference evidence="1" key="1">
    <citation type="journal article" date="2014" name="Front. Microbiol.">
        <title>High frequency of phylogenetically diverse reductive dehalogenase-homologous genes in deep subseafloor sedimentary metagenomes.</title>
        <authorList>
            <person name="Kawai M."/>
            <person name="Futagami T."/>
            <person name="Toyoda A."/>
            <person name="Takaki Y."/>
            <person name="Nishi S."/>
            <person name="Hori S."/>
            <person name="Arai W."/>
            <person name="Tsubouchi T."/>
            <person name="Morono Y."/>
            <person name="Uchiyama I."/>
            <person name="Ito T."/>
            <person name="Fujiyama A."/>
            <person name="Inagaki F."/>
            <person name="Takami H."/>
        </authorList>
    </citation>
    <scope>NUCLEOTIDE SEQUENCE</scope>
    <source>
        <strain evidence="1">Expedition CK06-06</strain>
    </source>
</reference>
<evidence type="ECO:0000313" key="1">
    <source>
        <dbReference type="EMBL" id="GAF82689.1"/>
    </source>
</evidence>
<dbReference type="Gene3D" id="3.30.830.10">
    <property type="entry name" value="Metalloenzyme, LuxS/M16 peptidase-like"/>
    <property type="match status" value="1"/>
</dbReference>
<sequence length="51" mass="5679">ISYEELIKELEKVTLDEVIDVSKRIFSAGNVSITALGPLDRDTIAVDQLNF</sequence>
<dbReference type="SUPFAM" id="SSF63411">
    <property type="entry name" value="LuxS/MPP-like metallohydrolase"/>
    <property type="match status" value="1"/>
</dbReference>
<gene>
    <name evidence="1" type="ORF">S01H1_01765</name>
</gene>
<proteinExistence type="predicted"/>
<dbReference type="AlphaFoldDB" id="X0SNP1"/>
<accession>X0SNP1</accession>